<sequence length="582" mass="66514">MNILPPEIVLSILEYCVINHYGDKNSLLGLRTVCRLFDHVIKPYVLRTLQLEFTRLDKVARHERPLDHDALARIGHLCHALYLDLMLVRDDGEPSNQLPALPRTLHPVLTRLLLPTGEVSYLSKIFSAVPSMEAFVTTLRDRYCLNEASFTEVDYRDNLGKLLEYTPNASAVRLNLPFQLISKHCRAATMILGNTFEALAQRPEDSARVRTLVLENVTDTTIVKLWRNPRDVRNIIDAFSALENLLISVRRHEEGQAQTINFRHRLWEMIGKAPNLESLCLISLDWDEGSFEPIKTTTQRDCSIDDWHFRSIPTIRKPPKSVLARLTYLELRRVEVSGCGLLSMFKCFKDSLKELYLNQVYLKKVHSAGAPGSSNDLLWIGLPNTRPPQHHRWIATCLRQMELRLRVCRVASLGYDQYVIGEEPHPMPGYDLEDPSGLGRTLEQRFVEVVSGIQQPDAPDGSPVAYWPEQEEQAWAYADRDRPHDMEPRDWSAPHYFSTQKNPTSGWQKTIDCQFPNFNQFTLDELHWFADTACKGMSKISRAMDGEEDRQHAGHHGPDNSEDVPGTNAQLGDTTFHGMDLD</sequence>
<dbReference type="GeneID" id="92095774"/>
<dbReference type="SUPFAM" id="SSF52047">
    <property type="entry name" value="RNI-like"/>
    <property type="match status" value="1"/>
</dbReference>
<name>A0ABR1TSM0_9PEZI</name>
<evidence type="ECO:0000256" key="1">
    <source>
        <dbReference type="SAM" id="MobiDB-lite"/>
    </source>
</evidence>
<accession>A0ABR1TSM0</accession>
<dbReference type="RefSeq" id="XP_066711821.1">
    <property type="nucleotide sequence ID" value="XM_066862711.1"/>
</dbReference>
<comment type="caution">
    <text evidence="2">The sequence shown here is derived from an EMBL/GenBank/DDBJ whole genome shotgun (WGS) entry which is preliminary data.</text>
</comment>
<evidence type="ECO:0000313" key="2">
    <source>
        <dbReference type="EMBL" id="KAK8049572.1"/>
    </source>
</evidence>
<keyword evidence="3" id="KW-1185">Reference proteome</keyword>
<feature type="compositionally biased region" description="Basic and acidic residues" evidence="1">
    <location>
        <begin position="544"/>
        <end position="559"/>
    </location>
</feature>
<proteinExistence type="predicted"/>
<gene>
    <name evidence="2" type="ORF">PG994_011302</name>
</gene>
<organism evidence="2 3">
    <name type="scientific">Apiospora phragmitis</name>
    <dbReference type="NCBI Taxonomy" id="2905665"/>
    <lineage>
        <taxon>Eukaryota</taxon>
        <taxon>Fungi</taxon>
        <taxon>Dikarya</taxon>
        <taxon>Ascomycota</taxon>
        <taxon>Pezizomycotina</taxon>
        <taxon>Sordariomycetes</taxon>
        <taxon>Xylariomycetidae</taxon>
        <taxon>Amphisphaeriales</taxon>
        <taxon>Apiosporaceae</taxon>
        <taxon>Apiospora</taxon>
    </lineage>
</organism>
<evidence type="ECO:0008006" key="4">
    <source>
        <dbReference type="Google" id="ProtNLM"/>
    </source>
</evidence>
<reference evidence="2 3" key="1">
    <citation type="submission" date="2023-01" db="EMBL/GenBank/DDBJ databases">
        <title>Analysis of 21 Apiospora genomes using comparative genomics revels a genus with tremendous synthesis potential of carbohydrate active enzymes and secondary metabolites.</title>
        <authorList>
            <person name="Sorensen T."/>
        </authorList>
    </citation>
    <scope>NUCLEOTIDE SEQUENCE [LARGE SCALE GENOMIC DNA]</scope>
    <source>
        <strain evidence="2 3">CBS 135458</strain>
    </source>
</reference>
<feature type="region of interest" description="Disordered" evidence="1">
    <location>
        <begin position="544"/>
        <end position="582"/>
    </location>
</feature>
<evidence type="ECO:0000313" key="3">
    <source>
        <dbReference type="Proteomes" id="UP001480595"/>
    </source>
</evidence>
<protein>
    <recommendedName>
        <fullName evidence="4">F-box domain-containing protein</fullName>
    </recommendedName>
</protein>
<dbReference type="EMBL" id="JAQQWL010000011">
    <property type="protein sequence ID" value="KAK8049572.1"/>
    <property type="molecule type" value="Genomic_DNA"/>
</dbReference>
<dbReference type="Proteomes" id="UP001480595">
    <property type="component" value="Unassembled WGS sequence"/>
</dbReference>